<comment type="similarity">
    <text evidence="1">Belongs to the F420H(2)-dependent quinone reductase family.</text>
</comment>
<dbReference type="InterPro" id="IPR012349">
    <property type="entry name" value="Split_barrel_FMN-bd"/>
</dbReference>
<dbReference type="Gene3D" id="2.30.110.10">
    <property type="entry name" value="Electron Transport, Fmn-binding Protein, Chain A"/>
    <property type="match status" value="1"/>
</dbReference>
<protein>
    <submittedName>
        <fullName evidence="3">Deazaflavin-dependent oxidoreductase (Nitroreductase family)</fullName>
    </submittedName>
</protein>
<proteinExistence type="inferred from homology"/>
<dbReference type="GO" id="GO:0070967">
    <property type="term" value="F:coenzyme F420 binding"/>
    <property type="evidence" value="ECO:0007669"/>
    <property type="project" value="TreeGrafter"/>
</dbReference>
<dbReference type="GO" id="GO:0016491">
    <property type="term" value="F:oxidoreductase activity"/>
    <property type="evidence" value="ECO:0007669"/>
    <property type="project" value="InterPro"/>
</dbReference>
<evidence type="ECO:0000313" key="3">
    <source>
        <dbReference type="EMBL" id="RZU24277.1"/>
    </source>
</evidence>
<dbReference type="AlphaFoldDB" id="A0A4Q7XKB4"/>
<dbReference type="InterPro" id="IPR004378">
    <property type="entry name" value="F420H2_quin_Rdtase"/>
</dbReference>
<dbReference type="PANTHER" id="PTHR39428:SF3">
    <property type="entry name" value="DEAZAFLAVIN-DEPENDENT NITROREDUCTASE"/>
    <property type="match status" value="1"/>
</dbReference>
<dbReference type="PANTHER" id="PTHR39428">
    <property type="entry name" value="F420H(2)-DEPENDENT QUINONE REDUCTASE RV1261C"/>
    <property type="match status" value="1"/>
</dbReference>
<dbReference type="GO" id="GO:0005886">
    <property type="term" value="C:plasma membrane"/>
    <property type="evidence" value="ECO:0007669"/>
    <property type="project" value="TreeGrafter"/>
</dbReference>
<accession>A0A4Q7XKB4</accession>
<evidence type="ECO:0000256" key="2">
    <source>
        <dbReference type="ARBA" id="ARBA00049106"/>
    </source>
</evidence>
<evidence type="ECO:0000256" key="1">
    <source>
        <dbReference type="ARBA" id="ARBA00008710"/>
    </source>
</evidence>
<organism evidence="3 4">
    <name type="scientific">Kribbella rubisoli</name>
    <dbReference type="NCBI Taxonomy" id="3075929"/>
    <lineage>
        <taxon>Bacteria</taxon>
        <taxon>Bacillati</taxon>
        <taxon>Actinomycetota</taxon>
        <taxon>Actinomycetes</taxon>
        <taxon>Propionibacteriales</taxon>
        <taxon>Kribbellaceae</taxon>
        <taxon>Kribbella</taxon>
    </lineage>
</organism>
<gene>
    <name evidence="3" type="ORF">EV645_0235</name>
</gene>
<name>A0A4Q7XKB4_9ACTN</name>
<keyword evidence="4" id="KW-1185">Reference proteome</keyword>
<dbReference type="Proteomes" id="UP000292027">
    <property type="component" value="Unassembled WGS sequence"/>
</dbReference>
<comment type="caution">
    <text evidence="3">The sequence shown here is derived from an EMBL/GenBank/DDBJ whole genome shotgun (WGS) entry which is preliminary data.</text>
</comment>
<dbReference type="NCBIfam" id="TIGR00026">
    <property type="entry name" value="hi_GC_TIGR00026"/>
    <property type="match status" value="1"/>
</dbReference>
<reference evidence="3 4" key="1">
    <citation type="journal article" date="2015" name="Stand. Genomic Sci.">
        <title>Genomic Encyclopedia of Bacterial and Archaeal Type Strains, Phase III: the genomes of soil and plant-associated and newly described type strains.</title>
        <authorList>
            <person name="Whitman W.B."/>
            <person name="Woyke T."/>
            <person name="Klenk H.P."/>
            <person name="Zhou Y."/>
            <person name="Lilburn T.G."/>
            <person name="Beck B.J."/>
            <person name="De Vos P."/>
            <person name="Vandamme P."/>
            <person name="Eisen J.A."/>
            <person name="Garrity G."/>
            <person name="Hugenholtz P."/>
            <person name="Kyrpides N.C."/>
        </authorList>
    </citation>
    <scope>NUCLEOTIDE SEQUENCE [LARGE SCALE GENOMIC DNA]</scope>
    <source>
        <strain evidence="3 4">VKM Ac-2540</strain>
    </source>
</reference>
<comment type="catalytic activity">
    <reaction evidence="2">
        <text>oxidized coenzyme F420-(gamma-L-Glu)(n) + a quinol + H(+) = reduced coenzyme F420-(gamma-L-Glu)(n) + a quinone</text>
        <dbReference type="Rhea" id="RHEA:39663"/>
        <dbReference type="Rhea" id="RHEA-COMP:12939"/>
        <dbReference type="Rhea" id="RHEA-COMP:14378"/>
        <dbReference type="ChEBI" id="CHEBI:15378"/>
        <dbReference type="ChEBI" id="CHEBI:24646"/>
        <dbReference type="ChEBI" id="CHEBI:132124"/>
        <dbReference type="ChEBI" id="CHEBI:133980"/>
        <dbReference type="ChEBI" id="CHEBI:139511"/>
    </reaction>
</comment>
<evidence type="ECO:0000313" key="4">
    <source>
        <dbReference type="Proteomes" id="UP000292027"/>
    </source>
</evidence>
<dbReference type="EMBL" id="SHKR01000002">
    <property type="protein sequence ID" value="RZU24277.1"/>
    <property type="molecule type" value="Genomic_DNA"/>
</dbReference>
<sequence>MVMCHLTIGDMTSNNDDYAPSPTGWVRDQVEKVTEAGTTAAVDIKGMRVVLLTMRGAKSGKIRKVPLMRVEHDGVYAAVASLGGAPKNPVWYYNLKADPKLTLQDGETTKEYVAREIEGAEYDEWWPRAVDAYPPYAEYQTKTTRKIPLFVLDPVE</sequence>
<dbReference type="Pfam" id="PF04075">
    <property type="entry name" value="F420H2_quin_red"/>
    <property type="match status" value="1"/>
</dbReference>